<gene>
    <name evidence="1" type="ORF">JFY71_10930</name>
</gene>
<evidence type="ECO:0000313" key="1">
    <source>
        <dbReference type="EMBL" id="QQK07780.1"/>
    </source>
</evidence>
<accession>A0AC61MQA1</accession>
<reference evidence="1 2" key="1">
    <citation type="journal article" date="2022" name="Int. J. Syst. Evol. Microbiol.">
        <title>Miniphocaeibacter halophilus sp. nov., an ammonium-tolerant acetate-producing bacterium isolated from a biogas system.</title>
        <authorList>
            <person name="Schnurer A."/>
            <person name="Singh A."/>
            <person name="Bi S."/>
            <person name="Qiao W."/>
            <person name="Westerholm M."/>
        </authorList>
    </citation>
    <scope>NUCLEOTIDE SEQUENCE [LARGE SCALE GENOMIC DNA]</scope>
    <source>
        <strain evidence="1 2">AMB_01</strain>
    </source>
</reference>
<name>A0AC61MQA1_9FIRM</name>
<evidence type="ECO:0000313" key="2">
    <source>
        <dbReference type="Proteomes" id="UP000595814"/>
    </source>
</evidence>
<sequence>MNNKKTYSNADAVDVLHKVSNFYINTKVPHDYGTGEVYTSVEVHTLKEIADNPDTTLTELSKNTGKTKGAISQILKKIEKKGLIYKEIDKNNENRFFLRITEKGKILNDCHKEYDEKHFGESMNIVREMFSEEQINTTFEVLEAWLNIRRKVQERRIKEKK</sequence>
<organism evidence="1 2">
    <name type="scientific">Miniphocaeibacter halophilus</name>
    <dbReference type="NCBI Taxonomy" id="2931922"/>
    <lineage>
        <taxon>Bacteria</taxon>
        <taxon>Bacillati</taxon>
        <taxon>Bacillota</taxon>
        <taxon>Tissierellia</taxon>
        <taxon>Tissierellales</taxon>
        <taxon>Peptoniphilaceae</taxon>
        <taxon>Miniphocaeibacter</taxon>
    </lineage>
</organism>
<dbReference type="EMBL" id="CP066744">
    <property type="protein sequence ID" value="QQK07780.1"/>
    <property type="molecule type" value="Genomic_DNA"/>
</dbReference>
<dbReference type="Proteomes" id="UP000595814">
    <property type="component" value="Chromosome"/>
</dbReference>
<proteinExistence type="predicted"/>
<keyword evidence="2" id="KW-1185">Reference proteome</keyword>
<protein>
    <submittedName>
        <fullName evidence="1">Winged helix-turn-helix transcriptional regulator</fullName>
    </submittedName>
</protein>